<dbReference type="InterPro" id="IPR017853">
    <property type="entry name" value="GH"/>
</dbReference>
<dbReference type="Gene3D" id="3.20.20.80">
    <property type="entry name" value="Glycosidases"/>
    <property type="match status" value="1"/>
</dbReference>
<keyword evidence="4" id="KW-1185">Reference proteome</keyword>
<dbReference type="Proteomes" id="UP000037939">
    <property type="component" value="Unassembled WGS sequence"/>
</dbReference>
<organism evidence="3 4">
    <name type="scientific">Amantichitinum ursilacus</name>
    <dbReference type="NCBI Taxonomy" id="857265"/>
    <lineage>
        <taxon>Bacteria</taxon>
        <taxon>Pseudomonadati</taxon>
        <taxon>Pseudomonadota</taxon>
        <taxon>Betaproteobacteria</taxon>
        <taxon>Neisseriales</taxon>
        <taxon>Chitinibacteraceae</taxon>
        <taxon>Amantichitinum</taxon>
    </lineage>
</organism>
<dbReference type="AlphaFoldDB" id="A0A0N0XJL1"/>
<dbReference type="SUPFAM" id="SSF51445">
    <property type="entry name" value="(Trans)glycosidases"/>
    <property type="match status" value="1"/>
</dbReference>
<comment type="caution">
    <text evidence="3">The sequence shown here is derived from an EMBL/GenBank/DDBJ whole genome shotgun (WGS) entry which is preliminary data.</text>
</comment>
<dbReference type="RefSeq" id="WP_053938674.1">
    <property type="nucleotide sequence ID" value="NZ_LAQT01000013.1"/>
</dbReference>
<keyword evidence="1" id="KW-0732">Signal</keyword>
<accession>A0A0N0XJL1</accession>
<evidence type="ECO:0000313" key="4">
    <source>
        <dbReference type="Proteomes" id="UP000037939"/>
    </source>
</evidence>
<evidence type="ECO:0000259" key="2">
    <source>
        <dbReference type="Pfam" id="PF22848"/>
    </source>
</evidence>
<dbReference type="Pfam" id="PF22848">
    <property type="entry name" value="ASD1_dom"/>
    <property type="match status" value="1"/>
</dbReference>
<dbReference type="InterPro" id="IPR055235">
    <property type="entry name" value="ASD1_cat"/>
</dbReference>
<feature type="signal peptide" evidence="1">
    <location>
        <begin position="1"/>
        <end position="22"/>
    </location>
</feature>
<dbReference type="OrthoDB" id="9155026at2"/>
<evidence type="ECO:0000313" key="3">
    <source>
        <dbReference type="EMBL" id="KPC51823.1"/>
    </source>
</evidence>
<dbReference type="STRING" id="857265.WG78_15170"/>
<proteinExistence type="predicted"/>
<feature type="chain" id="PRO_5005863247" description="Alpha-L-arabinofuranosidase 1 catalytic domain-containing protein" evidence="1">
    <location>
        <begin position="23"/>
        <end position="537"/>
    </location>
</feature>
<evidence type="ECO:0000256" key="1">
    <source>
        <dbReference type="SAM" id="SignalP"/>
    </source>
</evidence>
<dbReference type="EMBL" id="LAQT01000013">
    <property type="protein sequence ID" value="KPC51823.1"/>
    <property type="molecule type" value="Genomic_DNA"/>
</dbReference>
<reference evidence="3 4" key="1">
    <citation type="submission" date="2015-07" db="EMBL/GenBank/DDBJ databases">
        <title>Draft genome sequence of the Amantichitinum ursilacus IGB-41, a new chitin-degrading bacterium.</title>
        <authorList>
            <person name="Kirstahler P."/>
            <person name="Guenther M."/>
            <person name="Grumaz C."/>
            <person name="Rupp S."/>
            <person name="Zibek S."/>
            <person name="Sohn K."/>
        </authorList>
    </citation>
    <scope>NUCLEOTIDE SEQUENCE [LARGE SCALE GENOMIC DNA]</scope>
    <source>
        <strain evidence="3 4">IGB-41</strain>
    </source>
</reference>
<protein>
    <recommendedName>
        <fullName evidence="2">Alpha-L-arabinofuranosidase 1 catalytic domain-containing protein</fullName>
    </recommendedName>
</protein>
<feature type="domain" description="Alpha-L-arabinofuranosidase 1 catalytic" evidence="2">
    <location>
        <begin position="81"/>
        <end position="233"/>
    </location>
</feature>
<name>A0A0N0XJL1_9NEIS</name>
<sequence length="537" mass="59150">MKRFIQSGLLLTLALAQAATWAADAGCSGVDPVAVSIDPNQVLRNNVPRGLFGFNLPWADFQQGFTEDGKVRADVLAWLKPFGGALYRYPGGTPSNWFEWQKAVGEQRTKQVFDYDRPVLATFGIDEMLQFMNQVDGRAIFTLNLQGPYKQTLDADWAVQNSMGWMQHIKDSKLAHCQNMASAECRVAYWEMGNELDMSKRWQSQPYGARVQAVLNAAQDKFPEARMLVGSQTSPWGRNPNQEADFDQQVVRQMVGTDAKQKLKARSLAGANKPAEINPNIYGVAFHIYYDGQDVPTSMGWANRLHNQWLQQGKDAGTRGSDADNPGNHIVVTEHALWPGFPADNKWDGKLALASGGQGALSTADWILTAAQTPYIEGMNWHAIETGAAWRLFQYVPAANGKPAQVFPLPVYWGQRTLRDAWLDDLIKVTPAVTGRVANYSYGLRMAAMRSNDHSQTSLLGVNRSTQPVLLQLKWPVAASKLNMLSTAVGERTAMNTPDAPNAITQKQSQISVAANQPTMVCVPAMSVFSLASKSGQ</sequence>
<gene>
    <name evidence="3" type="ORF">WG78_15170</name>
</gene>